<keyword evidence="2" id="KW-1185">Reference proteome</keyword>
<comment type="caution">
    <text evidence="1">The sequence shown here is derived from an EMBL/GenBank/DDBJ whole genome shotgun (WGS) entry which is preliminary data.</text>
</comment>
<evidence type="ECO:0008006" key="3">
    <source>
        <dbReference type="Google" id="ProtNLM"/>
    </source>
</evidence>
<proteinExistence type="predicted"/>
<protein>
    <recommendedName>
        <fullName evidence="3">ATP-binding protein</fullName>
    </recommendedName>
</protein>
<name>A0A840ESI0_9FLAO</name>
<dbReference type="RefSeq" id="WP_183475550.1">
    <property type="nucleotide sequence ID" value="NZ_JACIFO010000001.1"/>
</dbReference>
<evidence type="ECO:0000313" key="2">
    <source>
        <dbReference type="Proteomes" id="UP000553034"/>
    </source>
</evidence>
<dbReference type="SUPFAM" id="SSF52540">
    <property type="entry name" value="P-loop containing nucleoside triphosphate hydrolases"/>
    <property type="match status" value="1"/>
</dbReference>
<dbReference type="InterPro" id="IPR027417">
    <property type="entry name" value="P-loop_NTPase"/>
</dbReference>
<organism evidence="1 2">
    <name type="scientific">Mesonia hippocampi</name>
    <dbReference type="NCBI Taxonomy" id="1628250"/>
    <lineage>
        <taxon>Bacteria</taxon>
        <taxon>Pseudomonadati</taxon>
        <taxon>Bacteroidota</taxon>
        <taxon>Flavobacteriia</taxon>
        <taxon>Flavobacteriales</taxon>
        <taxon>Flavobacteriaceae</taxon>
        <taxon>Mesonia</taxon>
    </lineage>
</organism>
<dbReference type="Proteomes" id="UP000553034">
    <property type="component" value="Unassembled WGS sequence"/>
</dbReference>
<dbReference type="Gene3D" id="3.40.50.300">
    <property type="entry name" value="P-loop containing nucleotide triphosphate hydrolases"/>
    <property type="match status" value="1"/>
</dbReference>
<evidence type="ECO:0000313" key="1">
    <source>
        <dbReference type="EMBL" id="MBB4117897.1"/>
    </source>
</evidence>
<dbReference type="AlphaFoldDB" id="A0A840ESI0"/>
<dbReference type="EMBL" id="JACIFO010000001">
    <property type="protein sequence ID" value="MBB4117897.1"/>
    <property type="molecule type" value="Genomic_DNA"/>
</dbReference>
<accession>A0A840ESI0</accession>
<gene>
    <name evidence="1" type="ORF">GGR32_000169</name>
</gene>
<reference evidence="1 2" key="1">
    <citation type="submission" date="2020-08" db="EMBL/GenBank/DDBJ databases">
        <title>Genomic Encyclopedia of Type Strains, Phase IV (KMG-IV): sequencing the most valuable type-strain genomes for metagenomic binning, comparative biology and taxonomic classification.</title>
        <authorList>
            <person name="Goeker M."/>
        </authorList>
    </citation>
    <scope>NUCLEOTIDE SEQUENCE [LARGE SCALE GENOMIC DNA]</scope>
    <source>
        <strain evidence="1 2">DSM 29568</strain>
    </source>
</reference>
<sequence length="215" mass="25148">MSNIPRAYSYTDIERKEFDVLPFTGIWKDHQGEPERAGSIIIYGGSGHGKTTYGLQFMKYLCGFEKVFYNTPEEGMKASFRRNLKLNGLQYISDKYNFQSEFYDDMVKRLSQKRQPKIVFVDSVQYCFRGKRDTHYFDLIEKFPNTLFVWISQMQKNAPKGSVADAIMWDAQNVIRVQDFKAYIEKTRCGGNETMPYVISQEKANERELKLLKKG</sequence>